<dbReference type="OrthoDB" id="9957590at2"/>
<dbReference type="Proteomes" id="UP000305836">
    <property type="component" value="Unassembled WGS sequence"/>
</dbReference>
<feature type="transmembrane region" description="Helical" evidence="1">
    <location>
        <begin position="128"/>
        <end position="150"/>
    </location>
</feature>
<protein>
    <submittedName>
        <fullName evidence="2">Uncharacterized protein</fullName>
    </submittedName>
</protein>
<dbReference type="EMBL" id="SZPZ01000004">
    <property type="protein sequence ID" value="TKK76111.1"/>
    <property type="molecule type" value="Genomic_DNA"/>
</dbReference>
<feature type="transmembrane region" description="Helical" evidence="1">
    <location>
        <begin position="63"/>
        <end position="81"/>
    </location>
</feature>
<feature type="transmembrane region" description="Helical" evidence="1">
    <location>
        <begin position="34"/>
        <end position="51"/>
    </location>
</feature>
<evidence type="ECO:0000313" key="3">
    <source>
        <dbReference type="Proteomes" id="UP000305836"/>
    </source>
</evidence>
<keyword evidence="1" id="KW-0472">Membrane</keyword>
<organism evidence="2 3">
    <name type="scientific">Kribbella jiaozuonensis</name>
    <dbReference type="NCBI Taxonomy" id="2575441"/>
    <lineage>
        <taxon>Bacteria</taxon>
        <taxon>Bacillati</taxon>
        <taxon>Actinomycetota</taxon>
        <taxon>Actinomycetes</taxon>
        <taxon>Propionibacteriales</taxon>
        <taxon>Kribbellaceae</taxon>
        <taxon>Kribbella</taxon>
    </lineage>
</organism>
<dbReference type="AlphaFoldDB" id="A0A4U3LKF3"/>
<comment type="caution">
    <text evidence="2">The sequence shown here is derived from an EMBL/GenBank/DDBJ whole genome shotgun (WGS) entry which is preliminary data.</text>
</comment>
<reference evidence="2 3" key="1">
    <citation type="submission" date="2019-04" db="EMBL/GenBank/DDBJ databases">
        <title>Kribbella sp. NEAU-THZ 27 nov., a novel actinomycete isolated from soil.</title>
        <authorList>
            <person name="Duan L."/>
        </authorList>
    </citation>
    <scope>NUCLEOTIDE SEQUENCE [LARGE SCALE GENOMIC DNA]</scope>
    <source>
        <strain evidence="3">NEAU-THZ27</strain>
    </source>
</reference>
<name>A0A4U3LKF3_9ACTN</name>
<evidence type="ECO:0000313" key="2">
    <source>
        <dbReference type="EMBL" id="TKK76111.1"/>
    </source>
</evidence>
<keyword evidence="1" id="KW-0812">Transmembrane</keyword>
<keyword evidence="1" id="KW-1133">Transmembrane helix</keyword>
<accession>A0A4U3LKF3</accession>
<gene>
    <name evidence="2" type="ORF">FDA38_27215</name>
</gene>
<proteinExistence type="predicted"/>
<keyword evidence="3" id="KW-1185">Reference proteome</keyword>
<evidence type="ECO:0000256" key="1">
    <source>
        <dbReference type="SAM" id="Phobius"/>
    </source>
</evidence>
<sequence length="221" mass="22993">MTLRRLVVVIAVVEVVLAAAGSLTDRAALRGSGAFALIGVALAQALCVLLVTPFSTRSATIRIGAGIGLVAGGMYGAEVVAEYLSPTVTDASVVIGWIIVIGLVAAAVLASAAASLRERSLRAGITAAVYAMVFEYLTWYPVVLLSYYAFRTSPATDRVWRAEGTYDDFARSGMTDIRAFVIQDFWGAGTFHLLAGLVIAAVFGTIAATLPLLLPKPAPGG</sequence>
<dbReference type="RefSeq" id="WP_137256980.1">
    <property type="nucleotide sequence ID" value="NZ_JBHSPQ010000003.1"/>
</dbReference>
<feature type="transmembrane region" description="Helical" evidence="1">
    <location>
        <begin position="93"/>
        <end position="116"/>
    </location>
</feature>
<feature type="transmembrane region" description="Helical" evidence="1">
    <location>
        <begin position="193"/>
        <end position="214"/>
    </location>
</feature>